<dbReference type="Gene3D" id="3.20.20.70">
    <property type="entry name" value="Aldolase class I"/>
    <property type="match status" value="1"/>
</dbReference>
<name>A0A926RZ07_9BACL</name>
<dbReference type="SUPFAM" id="SSF51395">
    <property type="entry name" value="FMN-linked oxidoreductases"/>
    <property type="match status" value="1"/>
</dbReference>
<dbReference type="RefSeq" id="WP_191142931.1">
    <property type="nucleotide sequence ID" value="NZ_JACXAH010000072.1"/>
</dbReference>
<accession>A0A926RZ07</accession>
<protein>
    <submittedName>
        <fullName evidence="4">NADH:flavin oxidoreductase/NADH oxidase family protein</fullName>
    </submittedName>
</protein>
<evidence type="ECO:0000313" key="4">
    <source>
        <dbReference type="EMBL" id="MBD1374011.1"/>
    </source>
</evidence>
<evidence type="ECO:0000256" key="2">
    <source>
        <dbReference type="ARBA" id="ARBA00023002"/>
    </source>
</evidence>
<dbReference type="AlphaFoldDB" id="A0A926RZ07"/>
<feature type="domain" description="NADH:flavin oxidoreductase/NADH oxidase N-terminal" evidence="3">
    <location>
        <begin position="6"/>
        <end position="344"/>
    </location>
</feature>
<dbReference type="InterPro" id="IPR013785">
    <property type="entry name" value="Aldolase_TIM"/>
</dbReference>
<dbReference type="GO" id="GO:0010181">
    <property type="term" value="F:FMN binding"/>
    <property type="evidence" value="ECO:0007669"/>
    <property type="project" value="InterPro"/>
</dbReference>
<dbReference type="InterPro" id="IPR001155">
    <property type="entry name" value="OxRdtase_FMN_N"/>
</dbReference>
<keyword evidence="2" id="KW-0560">Oxidoreductase</keyword>
<dbReference type="Pfam" id="PF00724">
    <property type="entry name" value="Oxidored_FMN"/>
    <property type="match status" value="1"/>
</dbReference>
<gene>
    <name evidence="4" type="ORF">IC620_16860</name>
</gene>
<keyword evidence="5" id="KW-1185">Reference proteome</keyword>
<evidence type="ECO:0000313" key="5">
    <source>
        <dbReference type="Proteomes" id="UP000661691"/>
    </source>
</evidence>
<proteinExistence type="predicted"/>
<evidence type="ECO:0000259" key="3">
    <source>
        <dbReference type="Pfam" id="PF00724"/>
    </source>
</evidence>
<dbReference type="CDD" id="cd04733">
    <property type="entry name" value="OYE_like_2_FMN"/>
    <property type="match status" value="1"/>
</dbReference>
<dbReference type="Proteomes" id="UP000661691">
    <property type="component" value="Unassembled WGS sequence"/>
</dbReference>
<dbReference type="PANTHER" id="PTHR43656:SF2">
    <property type="entry name" value="BINDING OXIDOREDUCTASE, PUTATIVE (AFU_ORTHOLOGUE AFUA_2G08260)-RELATED"/>
    <property type="match status" value="1"/>
</dbReference>
<reference evidence="4" key="1">
    <citation type="submission" date="2020-09" db="EMBL/GenBank/DDBJ databases">
        <title>A novel bacterium of genus Hazenella, isolated from South China Sea.</title>
        <authorList>
            <person name="Huang H."/>
            <person name="Mo K."/>
            <person name="Hu Y."/>
        </authorList>
    </citation>
    <scope>NUCLEOTIDE SEQUENCE</scope>
    <source>
        <strain evidence="4">IB182357</strain>
    </source>
</reference>
<comment type="caution">
    <text evidence="4">The sequence shown here is derived from an EMBL/GenBank/DDBJ whole genome shotgun (WGS) entry which is preliminary data.</text>
</comment>
<sequence>MQTNILFEPLQLPCGTIIKNRFFKSAMSEALGTNDNKPSLLLPKLYQKWAEGGAGIIMTGNIMIDHTALGEPNNVVIENEESVDLLQKWADAGKQNGAHHWVQLNHPGKQSPKFLSKEPVAPSRIPLSGPVAKYFAPPRELTEDEIIDTIKRFGHTASIVKKAGFTGVQIHAAHGYLINQFLSPYHNQRSDQWGGSLENRMRFLLEVYSEIRHHVGDSFPIAIKLNSADFQRGGFTEEESIQVIQTLVKMKIDLIEISGGNYEKPMMMGKNVKESTQKREAYFLEFARKARAFAPQTPLVVTGGFRSVHAMEEACTSGAIDMLGIARPFVLTPDLPNQIRRGTYQTQNLPAIKTGIKPIDKASLLENFWYEYQMARIGNGKTPHHHFNRLSFLLHILLTQGTNLFQVRRSKR</sequence>
<organism evidence="4 5">
    <name type="scientific">Polycladospora coralii</name>
    <dbReference type="NCBI Taxonomy" id="2771432"/>
    <lineage>
        <taxon>Bacteria</taxon>
        <taxon>Bacillati</taxon>
        <taxon>Bacillota</taxon>
        <taxon>Bacilli</taxon>
        <taxon>Bacillales</taxon>
        <taxon>Thermoactinomycetaceae</taxon>
        <taxon>Polycladospora</taxon>
    </lineage>
</organism>
<evidence type="ECO:0000256" key="1">
    <source>
        <dbReference type="ARBA" id="ARBA00022630"/>
    </source>
</evidence>
<dbReference type="EMBL" id="JACXAH010000072">
    <property type="protein sequence ID" value="MBD1374011.1"/>
    <property type="molecule type" value="Genomic_DNA"/>
</dbReference>
<dbReference type="InterPro" id="IPR051799">
    <property type="entry name" value="NADH_flavin_oxidoreductase"/>
</dbReference>
<dbReference type="PANTHER" id="PTHR43656">
    <property type="entry name" value="BINDING OXIDOREDUCTASE, PUTATIVE (AFU_ORTHOLOGUE AFUA_2G08260)-RELATED"/>
    <property type="match status" value="1"/>
</dbReference>
<keyword evidence="1" id="KW-0285">Flavoprotein</keyword>
<dbReference type="GO" id="GO:0016491">
    <property type="term" value="F:oxidoreductase activity"/>
    <property type="evidence" value="ECO:0007669"/>
    <property type="project" value="UniProtKB-KW"/>
</dbReference>